<proteinExistence type="predicted"/>
<organism evidence="2 3">
    <name type="scientific">Candidatus Terasakiella magnetica</name>
    <dbReference type="NCBI Taxonomy" id="1867952"/>
    <lineage>
        <taxon>Bacteria</taxon>
        <taxon>Pseudomonadati</taxon>
        <taxon>Pseudomonadota</taxon>
        <taxon>Alphaproteobacteria</taxon>
        <taxon>Rhodospirillales</taxon>
        <taxon>Terasakiellaceae</taxon>
        <taxon>Terasakiella</taxon>
    </lineage>
</organism>
<dbReference type="InterPro" id="IPR036514">
    <property type="entry name" value="SGNH_hydro_sf"/>
</dbReference>
<accession>A0A1C3RG97</accession>
<dbReference type="AlphaFoldDB" id="A0A1C3RG97"/>
<reference evidence="2 3" key="1">
    <citation type="submission" date="2016-07" db="EMBL/GenBank/DDBJ databases">
        <authorList>
            <person name="Lefevre C.T."/>
        </authorList>
    </citation>
    <scope>NUCLEOTIDE SEQUENCE [LARGE SCALE GENOMIC DNA]</scope>
    <source>
        <strain evidence="2">PR1</strain>
    </source>
</reference>
<dbReference type="EMBL" id="FLYE01000012">
    <property type="protein sequence ID" value="SCA56285.1"/>
    <property type="molecule type" value="Genomic_DNA"/>
</dbReference>
<keyword evidence="1" id="KW-1133">Transmembrane helix</keyword>
<evidence type="ECO:0000256" key="1">
    <source>
        <dbReference type="SAM" id="Phobius"/>
    </source>
</evidence>
<sequence>MLKKIFKTFGFYFGLLLLTIILFDVAAFFLVPDKLVKQFTHYRCDDCVKVTGVKGNGRYPYDYFENHDERGFDLAPNRRNMLHTVDGKAYQIWSNSLGCYDKEQSPTSPYVYVAGDSQTWGYTPYRLKFATRLEEKTSVPVLKCGVTHTGQKHQLSKLKAIASKLKTTPSMVFVGFYPNDIQNDLAYPHTGVISGWLKDYAGLLDDGSGTFSRDPRDFKKLKAQYAPRLPSRESQLAKHDYIKLKPIGPHYRYMLSYNMYKAAKRAWKRKKQGKRVKFSVYTAPFLEAEGRLNYQGNPNTLEHKQALQAFKSYVNSINSGLAIILIPPKTNWDDKNYFTEIKEFLNQNQIAFIDMASAFASQKEMSLKDIYWKHDGHLRDGGNQLVAQEMENWLRKNKPALLTK</sequence>
<keyword evidence="3" id="KW-1185">Reference proteome</keyword>
<keyword evidence="1" id="KW-0472">Membrane</keyword>
<feature type="transmembrane region" description="Helical" evidence="1">
    <location>
        <begin position="12"/>
        <end position="31"/>
    </location>
</feature>
<gene>
    <name evidence="2" type="ORF">MTBPR1_20133</name>
</gene>
<protein>
    <submittedName>
        <fullName evidence="2">Uncharacterized protein</fullName>
    </submittedName>
</protein>
<evidence type="ECO:0000313" key="3">
    <source>
        <dbReference type="Proteomes" id="UP000231658"/>
    </source>
</evidence>
<name>A0A1C3RG97_9PROT</name>
<dbReference type="STRING" id="1867952.MTBPR1_20133"/>
<dbReference type="OrthoDB" id="9821303at2"/>
<dbReference type="Gene3D" id="3.40.50.1110">
    <property type="entry name" value="SGNH hydrolase"/>
    <property type="match status" value="1"/>
</dbReference>
<dbReference type="Proteomes" id="UP000231658">
    <property type="component" value="Unassembled WGS sequence"/>
</dbReference>
<dbReference type="SUPFAM" id="SSF52266">
    <property type="entry name" value="SGNH hydrolase"/>
    <property type="match status" value="1"/>
</dbReference>
<dbReference type="RefSeq" id="WP_069186959.1">
    <property type="nucleotide sequence ID" value="NZ_FLYE01000012.1"/>
</dbReference>
<dbReference type="GO" id="GO:0016788">
    <property type="term" value="F:hydrolase activity, acting on ester bonds"/>
    <property type="evidence" value="ECO:0007669"/>
    <property type="project" value="UniProtKB-ARBA"/>
</dbReference>
<keyword evidence="1" id="KW-0812">Transmembrane</keyword>
<evidence type="ECO:0000313" key="2">
    <source>
        <dbReference type="EMBL" id="SCA56285.1"/>
    </source>
</evidence>